<accession>A0A8T4L1F5</accession>
<comment type="caution">
    <text evidence="1">The sequence shown here is derived from an EMBL/GenBank/DDBJ whole genome shotgun (WGS) entry which is preliminary data.</text>
</comment>
<name>A0A8T4L1F5_9ARCH</name>
<evidence type="ECO:0008006" key="3">
    <source>
        <dbReference type="Google" id="ProtNLM"/>
    </source>
</evidence>
<sequence>MDGIIRQLQKILGRAGGTEMFVEKPGSRSVPFSLENFRTLPNTISRKTFFVDGGQAVLFETAEMVIGLIRIAVISQNGAETNLVQREQYYIIIHTIMTENGLLYEAVIEGKSFIINPHDAALKDGIVRANLSKALDVIRKMKEFEAASKLPEEILVVLDGELDAKAELEKKAIEKLKENVIGLVKSQSLLTNTGASLYMSLTDMAPDSSWWYWPIIKNSKVDWIVSRLSAEAYQPYRIDFLPDAKKEEILAVMRACSQDLSLPGYPYGLLVADQ</sequence>
<dbReference type="EMBL" id="JAGVWD010000049">
    <property type="protein sequence ID" value="MBS3057645.1"/>
    <property type="molecule type" value="Genomic_DNA"/>
</dbReference>
<organism evidence="1 2">
    <name type="scientific">Candidatus Iainarchaeum sp</name>
    <dbReference type="NCBI Taxonomy" id="3101447"/>
    <lineage>
        <taxon>Archaea</taxon>
        <taxon>Candidatus Iainarchaeota</taxon>
        <taxon>Candidatus Iainarchaeia</taxon>
        <taxon>Candidatus Iainarchaeales</taxon>
        <taxon>Candidatus Iainarchaeaceae</taxon>
        <taxon>Candidatus Iainarchaeum</taxon>
    </lineage>
</organism>
<dbReference type="Proteomes" id="UP000677687">
    <property type="component" value="Unassembled WGS sequence"/>
</dbReference>
<feature type="non-terminal residue" evidence="1">
    <location>
        <position position="274"/>
    </location>
</feature>
<evidence type="ECO:0000313" key="2">
    <source>
        <dbReference type="Proteomes" id="UP000677687"/>
    </source>
</evidence>
<reference evidence="1" key="2">
    <citation type="submission" date="2021-05" db="EMBL/GenBank/DDBJ databases">
        <title>Protein family content uncovers lineage relationships and bacterial pathway maintenance mechanisms in DPANN archaea.</title>
        <authorList>
            <person name="Castelle C.J."/>
            <person name="Meheust R."/>
            <person name="Jaffe A.L."/>
            <person name="Seitz K."/>
            <person name="Gong X."/>
            <person name="Baker B.J."/>
            <person name="Banfield J.F."/>
        </authorList>
    </citation>
    <scope>NUCLEOTIDE SEQUENCE</scope>
    <source>
        <strain evidence="1">RIFCSPHIGHO2_01_FULL_AR10_44_11</strain>
    </source>
</reference>
<dbReference type="AlphaFoldDB" id="A0A8T4L1F5"/>
<reference evidence="1" key="1">
    <citation type="submission" date="2021-03" db="EMBL/GenBank/DDBJ databases">
        <authorList>
            <person name="Jaffe A."/>
        </authorList>
    </citation>
    <scope>NUCLEOTIDE SEQUENCE</scope>
    <source>
        <strain evidence="1">RIFCSPHIGHO2_01_FULL_AR10_44_11</strain>
    </source>
</reference>
<evidence type="ECO:0000313" key="1">
    <source>
        <dbReference type="EMBL" id="MBS3057645.1"/>
    </source>
</evidence>
<gene>
    <name evidence="1" type="ORF">J4415_03390</name>
</gene>
<protein>
    <recommendedName>
        <fullName evidence="3">NurA domain-containing protein</fullName>
    </recommendedName>
</protein>
<proteinExistence type="predicted"/>